<dbReference type="InParanoid" id="S8FXP6"/>
<feature type="region of interest" description="Disordered" evidence="1">
    <location>
        <begin position="1"/>
        <end position="72"/>
    </location>
</feature>
<proteinExistence type="predicted"/>
<keyword evidence="3" id="KW-1185">Reference proteome</keyword>
<feature type="compositionally biased region" description="Low complexity" evidence="1">
    <location>
        <begin position="43"/>
        <end position="52"/>
    </location>
</feature>
<evidence type="ECO:0000313" key="3">
    <source>
        <dbReference type="Proteomes" id="UP000015241"/>
    </source>
</evidence>
<reference evidence="2 3" key="1">
    <citation type="journal article" date="2012" name="Science">
        <title>The Paleozoic origin of enzymatic lignin decomposition reconstructed from 31 fungal genomes.</title>
        <authorList>
            <person name="Floudas D."/>
            <person name="Binder M."/>
            <person name="Riley R."/>
            <person name="Barry K."/>
            <person name="Blanchette R.A."/>
            <person name="Henrissat B."/>
            <person name="Martinez A.T."/>
            <person name="Otillar R."/>
            <person name="Spatafora J.W."/>
            <person name="Yadav J.S."/>
            <person name="Aerts A."/>
            <person name="Benoit I."/>
            <person name="Boyd A."/>
            <person name="Carlson A."/>
            <person name="Copeland A."/>
            <person name="Coutinho P.M."/>
            <person name="de Vries R.P."/>
            <person name="Ferreira P."/>
            <person name="Findley K."/>
            <person name="Foster B."/>
            <person name="Gaskell J."/>
            <person name="Glotzer D."/>
            <person name="Gorecki P."/>
            <person name="Heitman J."/>
            <person name="Hesse C."/>
            <person name="Hori C."/>
            <person name="Igarashi K."/>
            <person name="Jurgens J.A."/>
            <person name="Kallen N."/>
            <person name="Kersten P."/>
            <person name="Kohler A."/>
            <person name="Kuees U."/>
            <person name="Kumar T.K.A."/>
            <person name="Kuo A."/>
            <person name="LaButti K."/>
            <person name="Larrondo L.F."/>
            <person name="Lindquist E."/>
            <person name="Ling A."/>
            <person name="Lombard V."/>
            <person name="Lucas S."/>
            <person name="Lundell T."/>
            <person name="Martin R."/>
            <person name="McLaughlin D.J."/>
            <person name="Morgenstern I."/>
            <person name="Morin E."/>
            <person name="Murat C."/>
            <person name="Nagy L.G."/>
            <person name="Nolan M."/>
            <person name="Ohm R.A."/>
            <person name="Patyshakuliyeva A."/>
            <person name="Rokas A."/>
            <person name="Ruiz-Duenas F.J."/>
            <person name="Sabat G."/>
            <person name="Salamov A."/>
            <person name="Samejima M."/>
            <person name="Schmutz J."/>
            <person name="Slot J.C."/>
            <person name="St John F."/>
            <person name="Stenlid J."/>
            <person name="Sun H."/>
            <person name="Sun S."/>
            <person name="Syed K."/>
            <person name="Tsang A."/>
            <person name="Wiebenga A."/>
            <person name="Young D."/>
            <person name="Pisabarro A."/>
            <person name="Eastwood D.C."/>
            <person name="Martin F."/>
            <person name="Cullen D."/>
            <person name="Grigoriev I.V."/>
            <person name="Hibbett D.S."/>
        </authorList>
    </citation>
    <scope>NUCLEOTIDE SEQUENCE</scope>
    <source>
        <strain evidence="3">FP-58527</strain>
    </source>
</reference>
<dbReference type="HOGENOM" id="CLU_1261541_0_0_1"/>
<dbReference type="Proteomes" id="UP000015241">
    <property type="component" value="Unassembled WGS sequence"/>
</dbReference>
<sequence>MRRKKDVLPEVHAATDKPKRSRRASLMLPGRAGSSKKRARPLSDSLVSSEASSQDHAVTRPSYPRAGGSSSSMASFDFRNPFLDDGDAHQMSTSQLDLTQPLDSAAFQPPMANASIRNVARGSPIIVHPPGDHADLLCHVAEHGTLDPFTDESEPFYVGMDDGSDNFVTENVMPNKQRRRSTSLTAACRKSADFLHVRISGTAFTPPLGVGRREAWTRV</sequence>
<evidence type="ECO:0000313" key="2">
    <source>
        <dbReference type="EMBL" id="EPT05901.1"/>
    </source>
</evidence>
<evidence type="ECO:0000256" key="1">
    <source>
        <dbReference type="SAM" id="MobiDB-lite"/>
    </source>
</evidence>
<dbReference type="EMBL" id="KE504122">
    <property type="protein sequence ID" value="EPT05901.1"/>
    <property type="molecule type" value="Genomic_DNA"/>
</dbReference>
<accession>S8FXP6</accession>
<dbReference type="OrthoDB" id="2797032at2759"/>
<gene>
    <name evidence="2" type="ORF">FOMPIDRAFT_1021073</name>
</gene>
<dbReference type="AlphaFoldDB" id="S8FXP6"/>
<organism evidence="2 3">
    <name type="scientific">Fomitopsis schrenkii</name>
    <name type="common">Brown rot fungus</name>
    <dbReference type="NCBI Taxonomy" id="2126942"/>
    <lineage>
        <taxon>Eukaryota</taxon>
        <taxon>Fungi</taxon>
        <taxon>Dikarya</taxon>
        <taxon>Basidiomycota</taxon>
        <taxon>Agaricomycotina</taxon>
        <taxon>Agaricomycetes</taxon>
        <taxon>Polyporales</taxon>
        <taxon>Fomitopsis</taxon>
    </lineage>
</organism>
<name>S8FXP6_FOMSC</name>
<feature type="compositionally biased region" description="Basic and acidic residues" evidence="1">
    <location>
        <begin position="1"/>
        <end position="18"/>
    </location>
</feature>
<protein>
    <submittedName>
        <fullName evidence="2">Uncharacterized protein</fullName>
    </submittedName>
</protein>